<dbReference type="EMBL" id="CAXLJL010000123">
    <property type="protein sequence ID" value="CAL5132342.1"/>
    <property type="molecule type" value="Genomic_DNA"/>
</dbReference>
<reference evidence="1" key="1">
    <citation type="submission" date="2024-06" db="EMBL/GenBank/DDBJ databases">
        <authorList>
            <person name="Liu X."/>
            <person name="Lenzi L."/>
            <person name="Haldenby T S."/>
            <person name="Uol C."/>
        </authorList>
    </citation>
    <scope>NUCLEOTIDE SEQUENCE</scope>
</reference>
<organism evidence="1 2">
    <name type="scientific">Calicophoron daubneyi</name>
    <name type="common">Rumen fluke</name>
    <name type="synonym">Paramphistomum daubneyi</name>
    <dbReference type="NCBI Taxonomy" id="300641"/>
    <lineage>
        <taxon>Eukaryota</taxon>
        <taxon>Metazoa</taxon>
        <taxon>Spiralia</taxon>
        <taxon>Lophotrochozoa</taxon>
        <taxon>Platyhelminthes</taxon>
        <taxon>Trematoda</taxon>
        <taxon>Digenea</taxon>
        <taxon>Plagiorchiida</taxon>
        <taxon>Pronocephalata</taxon>
        <taxon>Paramphistomoidea</taxon>
        <taxon>Paramphistomidae</taxon>
        <taxon>Calicophoron</taxon>
    </lineage>
</organism>
<name>A0AAV2T4E8_CALDB</name>
<dbReference type="Proteomes" id="UP001497525">
    <property type="component" value="Unassembled WGS sequence"/>
</dbReference>
<gene>
    <name evidence="1" type="ORF">CDAUBV1_LOCUS5177</name>
</gene>
<protein>
    <submittedName>
        <fullName evidence="1">Uncharacterized protein</fullName>
    </submittedName>
</protein>
<evidence type="ECO:0000313" key="1">
    <source>
        <dbReference type="EMBL" id="CAL5132342.1"/>
    </source>
</evidence>
<evidence type="ECO:0000313" key="2">
    <source>
        <dbReference type="Proteomes" id="UP001497525"/>
    </source>
</evidence>
<dbReference type="AlphaFoldDB" id="A0AAV2T4E8"/>
<comment type="caution">
    <text evidence="1">The sequence shown here is derived from an EMBL/GenBank/DDBJ whole genome shotgun (WGS) entry which is preliminary data.</text>
</comment>
<proteinExistence type="predicted"/>
<sequence>MGYSSSSSSSSDLEYWYDPLWIERKKRQIIKKMLRRNTCVCGFCPPGVIACGDNFIRRYQYGAYSYACRPALVQTPIPVPIITTGYLMTPGYVAQPGAITNQQIWFPGSMCTIPVQPTALQPNIAPVIPTVSLGLSGPPPAVPPMMPPPGLPTQAMQPPQVVPQQQTIQPTYFGNPPPPVFGYPPAHC</sequence>
<accession>A0AAV2T4E8</accession>